<keyword evidence="9" id="KW-1185">Reference proteome</keyword>
<feature type="transmembrane region" description="Helical" evidence="6">
    <location>
        <begin position="251"/>
        <end position="269"/>
    </location>
</feature>
<dbReference type="Gene3D" id="1.20.1250.20">
    <property type="entry name" value="MFS general substrate transporter like domains"/>
    <property type="match status" value="1"/>
</dbReference>
<dbReference type="GO" id="GO:0022857">
    <property type="term" value="F:transmembrane transporter activity"/>
    <property type="evidence" value="ECO:0007669"/>
    <property type="project" value="InterPro"/>
</dbReference>
<evidence type="ECO:0000313" key="9">
    <source>
        <dbReference type="Proteomes" id="UP001281410"/>
    </source>
</evidence>
<evidence type="ECO:0000256" key="5">
    <source>
        <dbReference type="SAM" id="MobiDB-lite"/>
    </source>
</evidence>
<dbReference type="PROSITE" id="PS50850">
    <property type="entry name" value="MFS"/>
    <property type="match status" value="1"/>
</dbReference>
<evidence type="ECO:0000256" key="1">
    <source>
        <dbReference type="ARBA" id="ARBA00004141"/>
    </source>
</evidence>
<proteinExistence type="predicted"/>
<dbReference type="InterPro" id="IPR036259">
    <property type="entry name" value="MFS_trans_sf"/>
</dbReference>
<gene>
    <name evidence="8" type="ORF">Dsin_004242</name>
</gene>
<feature type="transmembrane region" description="Helical" evidence="6">
    <location>
        <begin position="555"/>
        <end position="574"/>
    </location>
</feature>
<feature type="transmembrane region" description="Helical" evidence="6">
    <location>
        <begin position="195"/>
        <end position="216"/>
    </location>
</feature>
<keyword evidence="4 6" id="KW-0472">Membrane</keyword>
<evidence type="ECO:0000256" key="6">
    <source>
        <dbReference type="SAM" id="Phobius"/>
    </source>
</evidence>
<dbReference type="Pfam" id="PF00083">
    <property type="entry name" value="Sugar_tr"/>
    <property type="match status" value="1"/>
</dbReference>
<comment type="caution">
    <text evidence="8">The sequence shown here is derived from an EMBL/GenBank/DDBJ whole genome shotgun (WGS) entry which is preliminary data.</text>
</comment>
<feature type="transmembrane region" description="Helical" evidence="6">
    <location>
        <begin position="222"/>
        <end position="239"/>
    </location>
</feature>
<comment type="subcellular location">
    <subcellularLocation>
        <location evidence="1">Membrane</location>
        <topology evidence="1">Multi-pass membrane protein</topology>
    </subcellularLocation>
</comment>
<evidence type="ECO:0000256" key="3">
    <source>
        <dbReference type="ARBA" id="ARBA00022989"/>
    </source>
</evidence>
<feature type="transmembrane region" description="Helical" evidence="6">
    <location>
        <begin position="371"/>
        <end position="392"/>
    </location>
</feature>
<organism evidence="8 9">
    <name type="scientific">Dipteronia sinensis</name>
    <dbReference type="NCBI Taxonomy" id="43782"/>
    <lineage>
        <taxon>Eukaryota</taxon>
        <taxon>Viridiplantae</taxon>
        <taxon>Streptophyta</taxon>
        <taxon>Embryophyta</taxon>
        <taxon>Tracheophyta</taxon>
        <taxon>Spermatophyta</taxon>
        <taxon>Magnoliopsida</taxon>
        <taxon>eudicotyledons</taxon>
        <taxon>Gunneridae</taxon>
        <taxon>Pentapetalae</taxon>
        <taxon>rosids</taxon>
        <taxon>malvids</taxon>
        <taxon>Sapindales</taxon>
        <taxon>Sapindaceae</taxon>
        <taxon>Hippocastanoideae</taxon>
        <taxon>Acereae</taxon>
        <taxon>Dipteronia</taxon>
    </lineage>
</organism>
<feature type="transmembrane region" description="Helical" evidence="6">
    <location>
        <begin position="492"/>
        <end position="509"/>
    </location>
</feature>
<name>A0AAE0B937_9ROSI</name>
<dbReference type="GO" id="GO:0016020">
    <property type="term" value="C:membrane"/>
    <property type="evidence" value="ECO:0007669"/>
    <property type="project" value="UniProtKB-SubCell"/>
</dbReference>
<evidence type="ECO:0000256" key="2">
    <source>
        <dbReference type="ARBA" id="ARBA00022692"/>
    </source>
</evidence>
<dbReference type="PANTHER" id="PTHR24064">
    <property type="entry name" value="SOLUTE CARRIER FAMILY 22 MEMBER"/>
    <property type="match status" value="1"/>
</dbReference>
<feature type="transmembrane region" description="Helical" evidence="6">
    <location>
        <begin position="515"/>
        <end position="535"/>
    </location>
</feature>
<dbReference type="Proteomes" id="UP001281410">
    <property type="component" value="Unassembled WGS sequence"/>
</dbReference>
<dbReference type="InterPro" id="IPR005828">
    <property type="entry name" value="MFS_sugar_transport-like"/>
</dbReference>
<evidence type="ECO:0000256" key="4">
    <source>
        <dbReference type="ARBA" id="ARBA00023136"/>
    </source>
</evidence>
<keyword evidence="2 6" id="KW-0812">Transmembrane</keyword>
<feature type="transmembrane region" description="Helical" evidence="6">
    <location>
        <begin position="459"/>
        <end position="480"/>
    </location>
</feature>
<reference evidence="8" key="1">
    <citation type="journal article" date="2023" name="Plant J.">
        <title>Genome sequences and population genomics provide insights into the demographic history, inbreeding, and mutation load of two 'living fossil' tree species of Dipteronia.</title>
        <authorList>
            <person name="Feng Y."/>
            <person name="Comes H.P."/>
            <person name="Chen J."/>
            <person name="Zhu S."/>
            <person name="Lu R."/>
            <person name="Zhang X."/>
            <person name="Li P."/>
            <person name="Qiu J."/>
            <person name="Olsen K.M."/>
            <person name="Qiu Y."/>
        </authorList>
    </citation>
    <scope>NUCLEOTIDE SEQUENCE</scope>
    <source>
        <strain evidence="8">NBL</strain>
    </source>
</reference>
<sequence>MALSHDVSHESSTTTTESHDADALADSWPQSESSKDMSVAVLEIINIDQSQLQHDDDHVITTTTTSSFEELLERNLEGFGLVMFFQVILIGLAGFFDSQQAFISIYADAIPTWHCTNNGSTTCNSKHSDICKLHASEWAWDEIPSKTIISEWGLQCSTALLRGLPASSHFAGTILGMFVLASIADSWLGRKKMLLYSCLTMSVTGIMTILSNNIWIYSSLRFVTGFCRATIGSSVIILLSEVVGKQWRGRVGNLLFFFFMVGMLFLPTIAYMNRRASWRHIYIYVYAPPLVYCLVLYLFATESPRWLFVQGRVEEAIEVIKKISPIKDNKKIHMNLNSLNEYKRHETSRSVNIFWAIKIIFSKKWSRRRMLTLMVVSFGIGLVFYGVTLGIGNLDFNIYLSGIFNGLLDIPVVFLSYFLIEKCTRKTSLLILCLAGGMFSIMIAVVGQKLKMMQITLSLASFLCADTAFNLILVFSVELFPTCVRNFAASMARQAITFGAVLGALLNSFGGRIHIYHMACLDLLLFLVDFSYLSCQRLEAYHYVIQWINKREKRILFTVKNVKCVISLIYFVTWTI</sequence>
<protein>
    <recommendedName>
        <fullName evidence="7">Major facilitator superfamily (MFS) profile domain-containing protein</fullName>
    </recommendedName>
</protein>
<keyword evidence="3 6" id="KW-1133">Transmembrane helix</keyword>
<feature type="transmembrane region" description="Helical" evidence="6">
    <location>
        <begin position="170"/>
        <end position="188"/>
    </location>
</feature>
<feature type="region of interest" description="Disordered" evidence="5">
    <location>
        <begin position="1"/>
        <end position="31"/>
    </location>
</feature>
<accession>A0AAE0B937</accession>
<dbReference type="InterPro" id="IPR020846">
    <property type="entry name" value="MFS_dom"/>
</dbReference>
<evidence type="ECO:0000259" key="7">
    <source>
        <dbReference type="PROSITE" id="PS50850"/>
    </source>
</evidence>
<dbReference type="AlphaFoldDB" id="A0AAE0B937"/>
<feature type="transmembrane region" description="Helical" evidence="6">
    <location>
        <begin position="281"/>
        <end position="300"/>
    </location>
</feature>
<feature type="transmembrane region" description="Helical" evidence="6">
    <location>
        <begin position="427"/>
        <end position="447"/>
    </location>
</feature>
<feature type="transmembrane region" description="Helical" evidence="6">
    <location>
        <begin position="78"/>
        <end position="96"/>
    </location>
</feature>
<feature type="domain" description="Major facilitator superfamily (MFS) profile" evidence="7">
    <location>
        <begin position="86"/>
        <end position="537"/>
    </location>
</feature>
<dbReference type="SUPFAM" id="SSF103473">
    <property type="entry name" value="MFS general substrate transporter"/>
    <property type="match status" value="1"/>
</dbReference>
<dbReference type="EMBL" id="JANJYJ010000001">
    <property type="protein sequence ID" value="KAK3232361.1"/>
    <property type="molecule type" value="Genomic_DNA"/>
</dbReference>
<feature type="transmembrane region" description="Helical" evidence="6">
    <location>
        <begin position="398"/>
        <end position="420"/>
    </location>
</feature>
<evidence type="ECO:0000313" key="8">
    <source>
        <dbReference type="EMBL" id="KAK3232361.1"/>
    </source>
</evidence>